<dbReference type="AlphaFoldDB" id="A0A6I2UIR8"/>
<name>A0A6I2UIR8_9FIRM</name>
<accession>A0A6I2UIR8</accession>
<proteinExistence type="predicted"/>
<sequence>MAEKKSIYNRIREAMTAEGTMPEGFVLRERLQDGRQFADGAIDGTIRYYMGPASNTDITMLEQALKLASDGRFEDGGNALITYFAQGIVMLPVMDKVQEWAYEHAGELAPDRLGQFAMTLLLKSPDIESVKFGLTLLEILDREPDQELKEILLTLAACEELTLFCLFALGAYEDANQIYFELAKKLKGWGRIHAVSMVKPENQAMRDWLLLEGWQNEIMPEYSAITVIKRTKLADLLQSAQGAAWAAVAGKLIGYALQDEPVAGLSKYKRAGELLQAYLELQAENAEPELVRAIKAFVEGHELANKWQLVELCNKILA</sequence>
<organism evidence="1 2">
    <name type="scientific">Anaerovibrio slackiae</name>
    <dbReference type="NCBI Taxonomy" id="2652309"/>
    <lineage>
        <taxon>Bacteria</taxon>
        <taxon>Bacillati</taxon>
        <taxon>Bacillota</taxon>
        <taxon>Negativicutes</taxon>
        <taxon>Selenomonadales</taxon>
        <taxon>Selenomonadaceae</taxon>
        <taxon>Anaerovibrio</taxon>
    </lineage>
</organism>
<dbReference type="Proteomes" id="UP000433181">
    <property type="component" value="Unassembled WGS sequence"/>
</dbReference>
<gene>
    <name evidence="1" type="ORF">FYJ84_10760</name>
</gene>
<comment type="caution">
    <text evidence="1">The sequence shown here is derived from an EMBL/GenBank/DDBJ whole genome shotgun (WGS) entry which is preliminary data.</text>
</comment>
<protein>
    <submittedName>
        <fullName evidence="1">Uncharacterized protein</fullName>
    </submittedName>
</protein>
<dbReference type="RefSeq" id="WP_154407632.1">
    <property type="nucleotide sequence ID" value="NZ_JAQXJM010000157.1"/>
</dbReference>
<dbReference type="EMBL" id="VUNR01000024">
    <property type="protein sequence ID" value="MSU09460.1"/>
    <property type="molecule type" value="Genomic_DNA"/>
</dbReference>
<evidence type="ECO:0000313" key="2">
    <source>
        <dbReference type="Proteomes" id="UP000433181"/>
    </source>
</evidence>
<evidence type="ECO:0000313" key="1">
    <source>
        <dbReference type="EMBL" id="MSU09460.1"/>
    </source>
</evidence>
<keyword evidence="2" id="KW-1185">Reference proteome</keyword>
<reference evidence="1 2" key="1">
    <citation type="submission" date="2019-08" db="EMBL/GenBank/DDBJ databases">
        <title>In-depth cultivation of the pig gut microbiome towards novel bacterial diversity and tailored functional studies.</title>
        <authorList>
            <person name="Wylensek D."/>
            <person name="Hitch T.C.A."/>
            <person name="Clavel T."/>
        </authorList>
    </citation>
    <scope>NUCLEOTIDE SEQUENCE [LARGE SCALE GENOMIC DNA]</scope>
    <source>
        <strain evidence="1 2">WCA-693-APC-5D-A</strain>
    </source>
</reference>
<dbReference type="GeneID" id="96779408"/>